<dbReference type="RefSeq" id="WP_096600811.1">
    <property type="nucleotide sequence ID" value="NZ_OBEN01000001.1"/>
</dbReference>
<sequence>MFLGVLKLDLFFPENHSLKEKRYYLRSIKDRVKSSFNVSVAEVDYHDLWQRSQLAIVCVGAEKSLVEETLSKVRNFLDKNYPEFILGIDLEYIKV</sequence>
<dbReference type="PANTHER" id="PTHR36441:SF1">
    <property type="entry name" value="DUF503 DOMAIN-CONTAINING PROTEIN"/>
    <property type="match status" value="1"/>
</dbReference>
<protein>
    <recommendedName>
        <fullName evidence="3">DUF503 domain-containing protein</fullName>
    </recommendedName>
</protein>
<dbReference type="Proteomes" id="UP000218627">
    <property type="component" value="Unassembled WGS sequence"/>
</dbReference>
<gene>
    <name evidence="1" type="ORF">SAMN06265353_0217</name>
</gene>
<dbReference type="Gene3D" id="3.30.70.1120">
    <property type="entry name" value="TT1725-like"/>
    <property type="match status" value="1"/>
</dbReference>
<evidence type="ECO:0000313" key="1">
    <source>
        <dbReference type="EMBL" id="SNZ11353.1"/>
    </source>
</evidence>
<proteinExistence type="predicted"/>
<dbReference type="InterPro" id="IPR036746">
    <property type="entry name" value="TT1725-like_sf"/>
</dbReference>
<evidence type="ECO:0000313" key="2">
    <source>
        <dbReference type="Proteomes" id="UP000218627"/>
    </source>
</evidence>
<dbReference type="InterPro" id="IPR007546">
    <property type="entry name" value="DUF503"/>
</dbReference>
<reference evidence="2" key="1">
    <citation type="submission" date="2017-09" db="EMBL/GenBank/DDBJ databases">
        <authorList>
            <person name="Varghese N."/>
            <person name="Submissions S."/>
        </authorList>
    </citation>
    <scope>NUCLEOTIDE SEQUENCE [LARGE SCALE GENOMIC DNA]</scope>
    <source>
        <strain evidence="2">DSM 2913</strain>
    </source>
</reference>
<organism evidence="1 2">
    <name type="scientific">Hydrogenobacter hydrogenophilus</name>
    <dbReference type="NCBI Taxonomy" id="35835"/>
    <lineage>
        <taxon>Bacteria</taxon>
        <taxon>Pseudomonadati</taxon>
        <taxon>Aquificota</taxon>
        <taxon>Aquificia</taxon>
        <taxon>Aquificales</taxon>
        <taxon>Aquificaceae</taxon>
        <taxon>Hydrogenobacter</taxon>
    </lineage>
</organism>
<dbReference type="PANTHER" id="PTHR36441">
    <property type="entry name" value="HYPOTHETICAL CYTOSOLIC PROTEIN"/>
    <property type="match status" value="1"/>
</dbReference>
<dbReference type="Pfam" id="PF04456">
    <property type="entry name" value="DUF503"/>
    <property type="match status" value="1"/>
</dbReference>
<accession>A0A285NQX8</accession>
<dbReference type="OrthoDB" id="9809023at2"/>
<name>A0A285NQX8_9AQUI</name>
<keyword evidence="2" id="KW-1185">Reference proteome</keyword>
<dbReference type="AlphaFoldDB" id="A0A285NQX8"/>
<dbReference type="EMBL" id="OBEN01000001">
    <property type="protein sequence ID" value="SNZ11353.1"/>
    <property type="molecule type" value="Genomic_DNA"/>
</dbReference>
<dbReference type="SUPFAM" id="SSF103007">
    <property type="entry name" value="Hypothetical protein TT1725"/>
    <property type="match status" value="1"/>
</dbReference>
<evidence type="ECO:0008006" key="3">
    <source>
        <dbReference type="Google" id="ProtNLM"/>
    </source>
</evidence>